<dbReference type="EMBL" id="MHPA01000025">
    <property type="protein sequence ID" value="OGZ72511.1"/>
    <property type="molecule type" value="Genomic_DNA"/>
</dbReference>
<accession>A0A1G2ID68</accession>
<proteinExistence type="predicted"/>
<name>A0A1G2ID68_9BACT</name>
<sequence>MSKNWPALQIAVLAVLESIRSGLGKKGLDALLSQVWDYLESRVVAKTLFTGSEKEMRIISKPGESVLKIDSLMEEMVLAKPSLKERNLWLVLNFGTKLVLEYLRIGGTQKNLEMFVSEAWNHLKTRVVVKTAFEGTPNETKIVVRKNSDILPLEKIMEAMVEKKVLFEGTELEMTSFQIRR</sequence>
<organism evidence="1 2">
    <name type="scientific">Candidatus Staskawiczbacteria bacterium RIFCSPLOWO2_01_FULL_38_12b</name>
    <dbReference type="NCBI Taxonomy" id="1802214"/>
    <lineage>
        <taxon>Bacteria</taxon>
        <taxon>Candidatus Staskawicziibacteriota</taxon>
    </lineage>
</organism>
<dbReference type="Proteomes" id="UP000176774">
    <property type="component" value="Unassembled WGS sequence"/>
</dbReference>
<dbReference type="AlphaFoldDB" id="A0A1G2ID68"/>
<protein>
    <submittedName>
        <fullName evidence="1">Uncharacterized protein</fullName>
    </submittedName>
</protein>
<gene>
    <name evidence="1" type="ORF">A2908_01410</name>
</gene>
<comment type="caution">
    <text evidence="1">The sequence shown here is derived from an EMBL/GenBank/DDBJ whole genome shotgun (WGS) entry which is preliminary data.</text>
</comment>
<reference evidence="1 2" key="1">
    <citation type="journal article" date="2016" name="Nat. Commun.">
        <title>Thousands of microbial genomes shed light on interconnected biogeochemical processes in an aquifer system.</title>
        <authorList>
            <person name="Anantharaman K."/>
            <person name="Brown C.T."/>
            <person name="Hug L.A."/>
            <person name="Sharon I."/>
            <person name="Castelle C.J."/>
            <person name="Probst A.J."/>
            <person name="Thomas B.C."/>
            <person name="Singh A."/>
            <person name="Wilkins M.J."/>
            <person name="Karaoz U."/>
            <person name="Brodie E.L."/>
            <person name="Williams K.H."/>
            <person name="Hubbard S.S."/>
            <person name="Banfield J.F."/>
        </authorList>
    </citation>
    <scope>NUCLEOTIDE SEQUENCE [LARGE SCALE GENOMIC DNA]</scope>
</reference>
<evidence type="ECO:0000313" key="2">
    <source>
        <dbReference type="Proteomes" id="UP000176774"/>
    </source>
</evidence>
<evidence type="ECO:0000313" key="1">
    <source>
        <dbReference type="EMBL" id="OGZ72511.1"/>
    </source>
</evidence>